<keyword evidence="1" id="KW-1133">Transmembrane helix</keyword>
<comment type="caution">
    <text evidence="2">The sequence shown here is derived from an EMBL/GenBank/DDBJ whole genome shotgun (WGS) entry which is preliminary data.</text>
</comment>
<proteinExistence type="predicted"/>
<dbReference type="Proteomes" id="UP000219259">
    <property type="component" value="Unassembled WGS sequence"/>
</dbReference>
<evidence type="ECO:0000313" key="3">
    <source>
        <dbReference type="Proteomes" id="UP000219259"/>
    </source>
</evidence>
<evidence type="ECO:0000256" key="1">
    <source>
        <dbReference type="SAM" id="Phobius"/>
    </source>
</evidence>
<keyword evidence="1" id="KW-0812">Transmembrane</keyword>
<dbReference type="EMBL" id="NSLJ01000003">
    <property type="protein sequence ID" value="PDP44856.1"/>
    <property type="molecule type" value="Genomic_DNA"/>
</dbReference>
<dbReference type="AlphaFoldDB" id="A0A2A6EA10"/>
<sequence length="57" mass="6174">MKNSELTTYGVVELNAQEMEEVNGGFWGALAAAVAAYLIISSIEYPEDFVDGFLGNK</sequence>
<accession>A0A2A6EA10</accession>
<reference evidence="2 3" key="1">
    <citation type="submission" date="2017-09" db="EMBL/GenBank/DDBJ databases">
        <title>Phase variable restriction modification systems are present in the genome sequences of periodontal pathogens Prevotella intermedia, Tannerella forsythia and Porphyromonas gingivalis.</title>
        <authorList>
            <person name="Haigh R.D."/>
            <person name="Crawford L."/>
            <person name="Ralph J."/>
            <person name="Wanford J."/>
            <person name="Vartoukian S.R."/>
            <person name="Hijazib K."/>
            <person name="Wade W."/>
            <person name="Oggioni M.R."/>
        </authorList>
    </citation>
    <scope>NUCLEOTIDE SEQUENCE [LARGE SCALE GENOMIC DNA]</scope>
    <source>
        <strain evidence="2 3">WW11663</strain>
    </source>
</reference>
<dbReference type="InterPro" id="IPR023991">
    <property type="entry name" value="Bacteriocin_IIb_lactobn/cerein"/>
</dbReference>
<feature type="transmembrane region" description="Helical" evidence="1">
    <location>
        <begin position="24"/>
        <end position="40"/>
    </location>
</feature>
<protein>
    <recommendedName>
        <fullName evidence="4">Class IIb bacteriocin, lactobin A/cerein 7B family</fullName>
    </recommendedName>
</protein>
<organism evidence="2 3">
    <name type="scientific">Tannerella forsythia</name>
    <name type="common">Bacteroides forsythus</name>
    <dbReference type="NCBI Taxonomy" id="28112"/>
    <lineage>
        <taxon>Bacteria</taxon>
        <taxon>Pseudomonadati</taxon>
        <taxon>Bacteroidota</taxon>
        <taxon>Bacteroidia</taxon>
        <taxon>Bacteroidales</taxon>
        <taxon>Tannerellaceae</taxon>
        <taxon>Tannerella</taxon>
    </lineage>
</organism>
<dbReference type="RefSeq" id="WP_097530818.1">
    <property type="nucleotide sequence ID" value="NZ_CAUQHC010000020.1"/>
</dbReference>
<keyword evidence="1" id="KW-0472">Membrane</keyword>
<name>A0A2A6EA10_TANFO</name>
<evidence type="ECO:0008006" key="4">
    <source>
        <dbReference type="Google" id="ProtNLM"/>
    </source>
</evidence>
<dbReference type="NCBIfam" id="TIGR03949">
    <property type="entry name" value="bact_IIb_cerein"/>
    <property type="match status" value="1"/>
</dbReference>
<gene>
    <name evidence="2" type="ORF">CLI86_01760</name>
</gene>
<evidence type="ECO:0000313" key="2">
    <source>
        <dbReference type="EMBL" id="PDP44856.1"/>
    </source>
</evidence>